<dbReference type="PANTHER" id="PTHR30419">
    <property type="entry name" value="HTH-TYPE TRANSCRIPTIONAL REGULATOR YBHD"/>
    <property type="match status" value="1"/>
</dbReference>
<dbReference type="Gene3D" id="1.10.10.10">
    <property type="entry name" value="Winged helix-like DNA-binding domain superfamily/Winged helix DNA-binding domain"/>
    <property type="match status" value="1"/>
</dbReference>
<keyword evidence="3" id="KW-0238">DNA-binding</keyword>
<evidence type="ECO:0000256" key="3">
    <source>
        <dbReference type="ARBA" id="ARBA00023125"/>
    </source>
</evidence>
<dbReference type="InterPro" id="IPR036390">
    <property type="entry name" value="WH_DNA-bd_sf"/>
</dbReference>
<dbReference type="InterPro" id="IPR050950">
    <property type="entry name" value="HTH-type_LysR_regulators"/>
</dbReference>
<dbReference type="PROSITE" id="PS50931">
    <property type="entry name" value="HTH_LYSR"/>
    <property type="match status" value="1"/>
</dbReference>
<comment type="similarity">
    <text evidence="1">Belongs to the LysR transcriptional regulatory family.</text>
</comment>
<dbReference type="EMBL" id="RBRZ01000004">
    <property type="protein sequence ID" value="RMR62811.1"/>
    <property type="molecule type" value="Genomic_DNA"/>
</dbReference>
<dbReference type="InterPro" id="IPR000847">
    <property type="entry name" value="LysR_HTH_N"/>
</dbReference>
<dbReference type="InterPro" id="IPR005119">
    <property type="entry name" value="LysR_subst-bd"/>
</dbReference>
<dbReference type="SUPFAM" id="SSF53850">
    <property type="entry name" value="Periplasmic binding protein-like II"/>
    <property type="match status" value="1"/>
</dbReference>
<evidence type="ECO:0000256" key="2">
    <source>
        <dbReference type="ARBA" id="ARBA00023015"/>
    </source>
</evidence>
<gene>
    <name evidence="6" type="ORF">ALP83_100010</name>
</gene>
<dbReference type="Pfam" id="PF03466">
    <property type="entry name" value="LysR_substrate"/>
    <property type="match status" value="1"/>
</dbReference>
<accession>A0A7Z6Y5B4</accession>
<dbReference type="Gene3D" id="3.40.190.290">
    <property type="match status" value="1"/>
</dbReference>
<feature type="domain" description="HTH lysR-type" evidence="5">
    <location>
        <begin position="52"/>
        <end position="102"/>
    </location>
</feature>
<keyword evidence="2" id="KW-0805">Transcription regulation</keyword>
<protein>
    <submittedName>
        <fullName evidence="6">Regulatory protein, LysR substrate-binding protein</fullName>
    </submittedName>
</protein>
<dbReference type="GO" id="GO:0005829">
    <property type="term" value="C:cytosol"/>
    <property type="evidence" value="ECO:0007669"/>
    <property type="project" value="TreeGrafter"/>
</dbReference>
<sequence length="342" mass="38087">MTLRAPSACNVLMIRVWTALSPLSNNPKIEFMLPLAQHWKPMSLVQDRRILYFFEAVRLGSVRAAADFLNVAPSAVSRQIAQLEQELGSPLLERHRRGVKPTEAGEKVLAYYRQRLTQQEVLLDSIQALKGLHSGSVTLVSGEGFLESLAQPLARFSELYPRIELLVNVCGSNEVIRQVVEDEAHIGLVFNPAADPKIRSHAHQRKPVCVITAPDHPLTQEQAPIELRALEHYRVALPAVSYGIRQILLQAEHQLGVTVQPTLTCSTFAMLKHFAMQGGVTLLPTFVVEEEIKAGKLRALPLQHEVFSSPQTHLISRLGRQLSVGANRLMGMLLQDMTAFRN</sequence>
<dbReference type="AlphaFoldDB" id="A0A7Z6Y5B4"/>
<dbReference type="InterPro" id="IPR036388">
    <property type="entry name" value="WH-like_DNA-bd_sf"/>
</dbReference>
<dbReference type="Proteomes" id="UP000281806">
    <property type="component" value="Unassembled WGS sequence"/>
</dbReference>
<dbReference type="Pfam" id="PF00126">
    <property type="entry name" value="HTH_1"/>
    <property type="match status" value="1"/>
</dbReference>
<reference evidence="6 7" key="1">
    <citation type="submission" date="2018-08" db="EMBL/GenBank/DDBJ databases">
        <title>Recombination of ecologically and evolutionarily significant loci maintains genetic cohesion in the Pseudomonas syringae species complex.</title>
        <authorList>
            <person name="Dillon M."/>
            <person name="Thakur S."/>
            <person name="Almeida R.N.D."/>
            <person name="Weir B.S."/>
            <person name="Guttman D.S."/>
        </authorList>
    </citation>
    <scope>NUCLEOTIDE SEQUENCE [LARGE SCALE GENOMIC DNA]</scope>
    <source>
        <strain evidence="6 7">ICMP 19198</strain>
    </source>
</reference>
<organism evidence="6 7">
    <name type="scientific">Pseudomonas syringae pv. actinidiae</name>
    <dbReference type="NCBI Taxonomy" id="103796"/>
    <lineage>
        <taxon>Bacteria</taxon>
        <taxon>Pseudomonadati</taxon>
        <taxon>Pseudomonadota</taxon>
        <taxon>Gammaproteobacteria</taxon>
        <taxon>Pseudomonadales</taxon>
        <taxon>Pseudomonadaceae</taxon>
        <taxon>Pseudomonas</taxon>
        <taxon>Pseudomonas syringae</taxon>
    </lineage>
</organism>
<evidence type="ECO:0000256" key="1">
    <source>
        <dbReference type="ARBA" id="ARBA00009437"/>
    </source>
</evidence>
<evidence type="ECO:0000313" key="7">
    <source>
        <dbReference type="Proteomes" id="UP000281806"/>
    </source>
</evidence>
<name>A0A7Z6Y5B4_PSESF</name>
<evidence type="ECO:0000256" key="4">
    <source>
        <dbReference type="ARBA" id="ARBA00023163"/>
    </source>
</evidence>
<dbReference type="GO" id="GO:0003700">
    <property type="term" value="F:DNA-binding transcription factor activity"/>
    <property type="evidence" value="ECO:0007669"/>
    <property type="project" value="InterPro"/>
</dbReference>
<dbReference type="GO" id="GO:0003677">
    <property type="term" value="F:DNA binding"/>
    <property type="evidence" value="ECO:0007669"/>
    <property type="project" value="UniProtKB-KW"/>
</dbReference>
<proteinExistence type="inferred from homology"/>
<dbReference type="PANTHER" id="PTHR30419:SF8">
    <property type="entry name" value="NITROGEN ASSIMILATION TRANSCRIPTIONAL ACTIVATOR-RELATED"/>
    <property type="match status" value="1"/>
</dbReference>
<comment type="caution">
    <text evidence="6">The sequence shown here is derived from an EMBL/GenBank/DDBJ whole genome shotgun (WGS) entry which is preliminary data.</text>
</comment>
<dbReference type="SUPFAM" id="SSF46785">
    <property type="entry name" value="Winged helix' DNA-binding domain"/>
    <property type="match status" value="1"/>
</dbReference>
<keyword evidence="4" id="KW-0804">Transcription</keyword>
<evidence type="ECO:0000259" key="5">
    <source>
        <dbReference type="PROSITE" id="PS50931"/>
    </source>
</evidence>
<evidence type="ECO:0000313" key="6">
    <source>
        <dbReference type="EMBL" id="RMR62811.1"/>
    </source>
</evidence>
<dbReference type="FunFam" id="1.10.10.10:FF:000001">
    <property type="entry name" value="LysR family transcriptional regulator"/>
    <property type="match status" value="1"/>
</dbReference>